<protein>
    <submittedName>
        <fullName evidence="2">Uncharacterized protein</fullName>
    </submittedName>
</protein>
<dbReference type="EMBL" id="JACHJL010000008">
    <property type="protein sequence ID" value="MBB5936438.1"/>
    <property type="molecule type" value="Genomic_DNA"/>
</dbReference>
<evidence type="ECO:0000313" key="3">
    <source>
        <dbReference type="Proteomes" id="UP000588098"/>
    </source>
</evidence>
<evidence type="ECO:0000313" key="2">
    <source>
        <dbReference type="EMBL" id="MBB5936438.1"/>
    </source>
</evidence>
<feature type="region of interest" description="Disordered" evidence="1">
    <location>
        <begin position="1"/>
        <end position="29"/>
    </location>
</feature>
<dbReference type="AlphaFoldDB" id="A0A7W9UYY9"/>
<dbReference type="Proteomes" id="UP000588098">
    <property type="component" value="Unassembled WGS sequence"/>
</dbReference>
<dbReference type="RefSeq" id="WP_246494903.1">
    <property type="nucleotide sequence ID" value="NZ_JACHJL010000008.1"/>
</dbReference>
<gene>
    <name evidence="2" type="ORF">FHS42_003513</name>
</gene>
<evidence type="ECO:0000256" key="1">
    <source>
        <dbReference type="SAM" id="MobiDB-lite"/>
    </source>
</evidence>
<proteinExistence type="predicted"/>
<organism evidence="2 3">
    <name type="scientific">Streptomyces zagrosensis</name>
    <dbReference type="NCBI Taxonomy" id="1042984"/>
    <lineage>
        <taxon>Bacteria</taxon>
        <taxon>Bacillati</taxon>
        <taxon>Actinomycetota</taxon>
        <taxon>Actinomycetes</taxon>
        <taxon>Kitasatosporales</taxon>
        <taxon>Streptomycetaceae</taxon>
        <taxon>Streptomyces</taxon>
    </lineage>
</organism>
<reference evidence="2 3" key="1">
    <citation type="submission" date="2020-08" db="EMBL/GenBank/DDBJ databases">
        <title>Genomic Encyclopedia of Type Strains, Phase III (KMG-III): the genomes of soil and plant-associated and newly described type strains.</title>
        <authorList>
            <person name="Whitman W."/>
        </authorList>
    </citation>
    <scope>NUCLEOTIDE SEQUENCE [LARGE SCALE GENOMIC DNA]</scope>
    <source>
        <strain evidence="2 3">CECT 8305</strain>
    </source>
</reference>
<comment type="caution">
    <text evidence="2">The sequence shown here is derived from an EMBL/GenBank/DDBJ whole genome shotgun (WGS) entry which is preliminary data.</text>
</comment>
<accession>A0A7W9UYY9</accession>
<keyword evidence="3" id="KW-1185">Reference proteome</keyword>
<name>A0A7W9UYY9_9ACTN</name>
<sequence>MSQKRTPKPQRAVFGARPRPQTSAEPPYPCIGHLTNWRALARHHDRREHMSDNVQAVARLLSHQRTARLGRS</sequence>